<evidence type="ECO:0000313" key="3">
    <source>
        <dbReference type="EMBL" id="SDK83905.1"/>
    </source>
</evidence>
<dbReference type="RefSeq" id="WP_090719504.1">
    <property type="nucleotide sequence ID" value="NZ_CBCSKY010000029.1"/>
</dbReference>
<evidence type="ECO:0000259" key="2">
    <source>
        <dbReference type="SMART" id="SM00460"/>
    </source>
</evidence>
<dbReference type="InterPro" id="IPR038765">
    <property type="entry name" value="Papain-like_cys_pep_sf"/>
</dbReference>
<proteinExistence type="predicted"/>
<feature type="transmembrane region" description="Helical" evidence="1">
    <location>
        <begin position="106"/>
        <end position="130"/>
    </location>
</feature>
<keyword evidence="4" id="KW-1185">Reference proteome</keyword>
<evidence type="ECO:0000256" key="1">
    <source>
        <dbReference type="SAM" id="Phobius"/>
    </source>
</evidence>
<feature type="transmembrane region" description="Helical" evidence="1">
    <location>
        <begin position="43"/>
        <end position="66"/>
    </location>
</feature>
<gene>
    <name evidence="3" type="ORF">SAMN05216192_15710</name>
</gene>
<dbReference type="EMBL" id="FNDX01000057">
    <property type="protein sequence ID" value="SDK83905.1"/>
    <property type="molecule type" value="Genomic_DNA"/>
</dbReference>
<feature type="transmembrane region" description="Helical" evidence="1">
    <location>
        <begin position="150"/>
        <end position="175"/>
    </location>
</feature>
<dbReference type="Proteomes" id="UP000199050">
    <property type="component" value="Unassembled WGS sequence"/>
</dbReference>
<dbReference type="PANTHER" id="PTHR33490">
    <property type="entry name" value="BLR5614 PROTEIN-RELATED"/>
    <property type="match status" value="1"/>
</dbReference>
<dbReference type="Gene3D" id="3.10.620.30">
    <property type="match status" value="1"/>
</dbReference>
<protein>
    <submittedName>
        <fullName evidence="3">Transglutaminase-like superfamily protein</fullName>
    </submittedName>
</protein>
<dbReference type="STRING" id="1174501.SAMN05216192_15710"/>
<name>A0A1G9F6D9_9BACL</name>
<dbReference type="Pfam" id="PF01841">
    <property type="entry name" value="Transglut_core"/>
    <property type="match status" value="1"/>
</dbReference>
<reference evidence="4" key="1">
    <citation type="submission" date="2016-10" db="EMBL/GenBank/DDBJ databases">
        <authorList>
            <person name="Varghese N."/>
            <person name="Submissions S."/>
        </authorList>
    </citation>
    <scope>NUCLEOTIDE SEQUENCE [LARGE SCALE GENOMIC DNA]</scope>
    <source>
        <strain evidence="4">CGMCC 1.11012</strain>
    </source>
</reference>
<evidence type="ECO:0000313" key="4">
    <source>
        <dbReference type="Proteomes" id="UP000199050"/>
    </source>
</evidence>
<keyword evidence="1" id="KW-0812">Transmembrane</keyword>
<dbReference type="OrthoDB" id="1817605at2"/>
<feature type="transmembrane region" description="Helical" evidence="1">
    <location>
        <begin position="12"/>
        <end position="31"/>
    </location>
</feature>
<dbReference type="InterPro" id="IPR002931">
    <property type="entry name" value="Transglutaminase-like"/>
</dbReference>
<keyword evidence="1" id="KW-0472">Membrane</keyword>
<dbReference type="AlphaFoldDB" id="A0A1G9F6D9"/>
<dbReference type="SMART" id="SM00460">
    <property type="entry name" value="TGc"/>
    <property type="match status" value="1"/>
</dbReference>
<dbReference type="PANTHER" id="PTHR33490:SF3">
    <property type="entry name" value="CONSERVED INTEGRAL MEMBRANE PROTEIN"/>
    <property type="match status" value="1"/>
</dbReference>
<feature type="domain" description="Transglutaminase-like" evidence="2">
    <location>
        <begin position="296"/>
        <end position="359"/>
    </location>
</feature>
<accession>A0A1G9F6D9</accession>
<dbReference type="SUPFAM" id="SSF54001">
    <property type="entry name" value="Cysteine proteinases"/>
    <property type="match status" value="1"/>
</dbReference>
<organism evidence="3 4">
    <name type="scientific">Paenibacillus typhae</name>
    <dbReference type="NCBI Taxonomy" id="1174501"/>
    <lineage>
        <taxon>Bacteria</taxon>
        <taxon>Bacillati</taxon>
        <taxon>Bacillota</taxon>
        <taxon>Bacilli</taxon>
        <taxon>Bacillales</taxon>
        <taxon>Paenibacillaceae</taxon>
        <taxon>Paenibacillus</taxon>
    </lineage>
</organism>
<sequence>MLDSWIASLTEANLISILLLLVVLFSVFQGWVRGFSRAAGGLFGLLGTGLLTAAALVIAIPAALYFSPAVQAWAASVVLPDSRLSGWQQLYYTAVSVLEGSPLVRFFLLLLIGYSLIRPLLGLLFLFLPFRLPGRKERPRDRRITQISRLSGAAVGFAVGLVRGLLLVFVLYLGVGLNPDSGFSRYVESSPIYSQSAAAVFEPIAGENVRSRLPVLTKAVAAEMNDILRRKYEVIDHDISPDIEEAAADIAGQASDPEEKARLLYDWIGSRVAYDYAKADNYEQNGIWHEQTPQDTFDTRLGVCIDYARLYAVMGRSQGLQVRVVTGRGYDGRGGYGAHAWNEVYIPNREAWIPLDSTWASSGDWFNTADFGETHIKEDVL</sequence>
<keyword evidence="1" id="KW-1133">Transmembrane helix</keyword>